<dbReference type="SUPFAM" id="SSF89447">
    <property type="entry name" value="AbrB/MazE/MraZ-like"/>
    <property type="match status" value="1"/>
</dbReference>
<dbReference type="InterPro" id="IPR007159">
    <property type="entry name" value="SpoVT-AbrB_dom"/>
</dbReference>
<protein>
    <submittedName>
        <fullName evidence="3">Putative regulator PrlF</fullName>
    </submittedName>
</protein>
<dbReference type="AlphaFoldDB" id="A0A1U9Z5G3"/>
<dbReference type="GO" id="GO:0003677">
    <property type="term" value="F:DNA binding"/>
    <property type="evidence" value="ECO:0007669"/>
    <property type="project" value="UniProtKB-UniRule"/>
</dbReference>
<dbReference type="KEGG" id="mmed:Mame_03654"/>
<keyword evidence="1" id="KW-0238">DNA-binding</keyword>
<dbReference type="Proteomes" id="UP000191135">
    <property type="component" value="Chromosome"/>
</dbReference>
<dbReference type="PROSITE" id="PS51740">
    <property type="entry name" value="SPOVT_ABRB"/>
    <property type="match status" value="1"/>
</dbReference>
<accession>A0A1U9Z5G3</accession>
<dbReference type="SMART" id="SM00966">
    <property type="entry name" value="SpoVT_AbrB"/>
    <property type="match status" value="1"/>
</dbReference>
<gene>
    <name evidence="3" type="ORF">Mame_03654</name>
</gene>
<dbReference type="OrthoDB" id="9809003at2"/>
<name>A0A1U9Z5G3_9HYPH</name>
<dbReference type="EMBL" id="CP020330">
    <property type="protein sequence ID" value="AQZ52959.1"/>
    <property type="molecule type" value="Genomic_DNA"/>
</dbReference>
<sequence>MSVFYGTLTSKGQTTIPAEVRQMLNLKPGDRIRYIIRDGEIIVRAKNRQASDLKGRFHDADREPVTLEDMKDAVGEAVAEHVAERS</sequence>
<organism evidence="3 4">
    <name type="scientific">Martelella mediterranea DSM 17316</name>
    <dbReference type="NCBI Taxonomy" id="1122214"/>
    <lineage>
        <taxon>Bacteria</taxon>
        <taxon>Pseudomonadati</taxon>
        <taxon>Pseudomonadota</taxon>
        <taxon>Alphaproteobacteria</taxon>
        <taxon>Hyphomicrobiales</taxon>
        <taxon>Aurantimonadaceae</taxon>
        <taxon>Martelella</taxon>
    </lineage>
</organism>
<proteinExistence type="predicted"/>
<dbReference type="Pfam" id="PF04014">
    <property type="entry name" value="MazE_antitoxin"/>
    <property type="match status" value="1"/>
</dbReference>
<dbReference type="RefSeq" id="WP_018067404.1">
    <property type="nucleotide sequence ID" value="NZ_AQWH01000040.1"/>
</dbReference>
<evidence type="ECO:0000256" key="1">
    <source>
        <dbReference type="PROSITE-ProRule" id="PRU01076"/>
    </source>
</evidence>
<evidence type="ECO:0000313" key="4">
    <source>
        <dbReference type="Proteomes" id="UP000191135"/>
    </source>
</evidence>
<feature type="domain" description="SpoVT-AbrB" evidence="2">
    <location>
        <begin position="3"/>
        <end position="48"/>
    </location>
</feature>
<evidence type="ECO:0000313" key="3">
    <source>
        <dbReference type="EMBL" id="AQZ52959.1"/>
    </source>
</evidence>
<dbReference type="STRING" id="1122214.Mame_03654"/>
<dbReference type="Gene3D" id="2.10.260.10">
    <property type="match status" value="1"/>
</dbReference>
<reference evidence="3 4" key="1">
    <citation type="submission" date="2017-03" db="EMBL/GenBank/DDBJ databases">
        <title>Foreign affairs: Plasmid Transfer between Roseobacters and Rhizobia.</title>
        <authorList>
            <person name="Bartling P."/>
            <person name="Bunk B."/>
            <person name="Overmann J."/>
            <person name="Brinkmann H."/>
            <person name="Petersen J."/>
        </authorList>
    </citation>
    <scope>NUCLEOTIDE SEQUENCE [LARGE SCALE GENOMIC DNA]</scope>
    <source>
        <strain evidence="3 4">MACL11</strain>
    </source>
</reference>
<dbReference type="InterPro" id="IPR037914">
    <property type="entry name" value="SpoVT-AbrB_sf"/>
</dbReference>
<evidence type="ECO:0000259" key="2">
    <source>
        <dbReference type="PROSITE" id="PS51740"/>
    </source>
</evidence>
<dbReference type="NCBIfam" id="TIGR01439">
    <property type="entry name" value="lp_hng_hel_AbrB"/>
    <property type="match status" value="1"/>
</dbReference>
<dbReference type="eggNOG" id="COG2002">
    <property type="taxonomic scope" value="Bacteria"/>
</dbReference>
<keyword evidence="4" id="KW-1185">Reference proteome</keyword>